<dbReference type="PANTHER" id="PTHR37530:SF1">
    <property type="entry name" value="OUTER MEMBRANE PROTEIN SLP"/>
    <property type="match status" value="1"/>
</dbReference>
<dbReference type="PANTHER" id="PTHR37530">
    <property type="entry name" value="OUTER MEMBRANE PROTEIN SLP"/>
    <property type="match status" value="1"/>
</dbReference>
<feature type="chain" id="PRO_5030007091" evidence="1">
    <location>
        <begin position="23"/>
        <end position="199"/>
    </location>
</feature>
<keyword evidence="5" id="KW-1185">Reference proteome</keyword>
<feature type="signal peptide" evidence="1">
    <location>
        <begin position="1"/>
        <end position="22"/>
    </location>
</feature>
<organism evidence="2 4">
    <name type="scientific">Proteus penneri</name>
    <dbReference type="NCBI Taxonomy" id="102862"/>
    <lineage>
        <taxon>Bacteria</taxon>
        <taxon>Pseudomonadati</taxon>
        <taxon>Pseudomonadota</taxon>
        <taxon>Gammaproteobacteria</taxon>
        <taxon>Enterobacterales</taxon>
        <taxon>Morganellaceae</taxon>
        <taxon>Proteus</taxon>
    </lineage>
</organism>
<protein>
    <submittedName>
        <fullName evidence="2">Outer membrane protein slp</fullName>
    </submittedName>
    <submittedName>
        <fullName evidence="3">Slp family lipoprotein</fullName>
    </submittedName>
</protein>
<dbReference type="NCBIfam" id="TIGR00752">
    <property type="entry name" value="slp"/>
    <property type="match status" value="1"/>
</dbReference>
<dbReference type="EMBL" id="JAEKCB010000001">
    <property type="protein sequence ID" value="MBJ2116575.1"/>
    <property type="molecule type" value="Genomic_DNA"/>
</dbReference>
<dbReference type="Pfam" id="PF03843">
    <property type="entry name" value="Slp"/>
    <property type="match status" value="1"/>
</dbReference>
<sequence length="199" mass="21973" precursor="true">MNRQLNYRLVSKALFLSGALFLAGCVSIPESIKGTSATPVTDLNRVFVAPELYIGQEGRFGGRVIDVKNLQSSTQLEIAVMPLSQYDAAPELRQPSIGRLYANVMHFLDPTDYKNQYVTVVGTIKGVESGKVGEATYPFLRIDVTGMKRWTLTQQVIMPAPVMTWGYYGDGPYWWGYHNGYGGYGGYPYGAGQVVPVLE</sequence>
<accession>A0A379ELU4</accession>
<accession>A0A0G4QAT9</accession>
<evidence type="ECO:0000313" key="5">
    <source>
        <dbReference type="Proteomes" id="UP000619976"/>
    </source>
</evidence>
<reference evidence="4" key="2">
    <citation type="submission" date="2015-06" db="EMBL/GenBank/DDBJ databases">
        <authorList>
            <person name="Urmite Genomes"/>
        </authorList>
    </citation>
    <scope>NUCLEOTIDE SEQUENCE [LARGE SCALE GENOMIC DNA]</scope>
    <source>
        <strain evidence="4">CSUR P1867</strain>
    </source>
</reference>
<evidence type="ECO:0000256" key="1">
    <source>
        <dbReference type="SAM" id="SignalP"/>
    </source>
</evidence>
<dbReference type="RefSeq" id="WP_072064007.1">
    <property type="nucleotide sequence ID" value="NZ_CAXOKJ010000001.1"/>
</dbReference>
<dbReference type="GeneID" id="76522990"/>
<evidence type="ECO:0000313" key="3">
    <source>
        <dbReference type="EMBL" id="MBJ2116575.1"/>
    </source>
</evidence>
<reference evidence="3 5" key="3">
    <citation type="submission" date="2020-12" db="EMBL/GenBank/DDBJ databases">
        <title>Enhanced detection system for hospital associated transmission using whole genome sequencing surveillance.</title>
        <authorList>
            <person name="Harrison L.H."/>
            <person name="Van Tyne D."/>
            <person name="Marsh J.W."/>
            <person name="Griffith M.P."/>
            <person name="Snyder D.J."/>
            <person name="Cooper V.S."/>
            <person name="Mustapha M."/>
        </authorList>
    </citation>
    <scope>NUCLEOTIDE SEQUENCE [LARGE SCALE GENOMIC DNA]</scope>
    <source>
        <strain evidence="3 5">PR00195</strain>
    </source>
</reference>
<evidence type="ECO:0000313" key="4">
    <source>
        <dbReference type="Proteomes" id="UP000183920"/>
    </source>
</evidence>
<dbReference type="Proteomes" id="UP000183920">
    <property type="component" value="Unassembled WGS sequence"/>
</dbReference>
<name>A0A0G4QAT9_9GAMM</name>
<keyword evidence="3" id="KW-0449">Lipoprotein</keyword>
<dbReference type="Proteomes" id="UP000619976">
    <property type="component" value="Unassembled WGS sequence"/>
</dbReference>
<dbReference type="EMBL" id="CVRY01000004">
    <property type="protein sequence ID" value="CRL62721.1"/>
    <property type="molecule type" value="Genomic_DNA"/>
</dbReference>
<dbReference type="PIRSF" id="PIRSF004982">
    <property type="entry name" value="SlP"/>
    <property type="match status" value="1"/>
</dbReference>
<dbReference type="PROSITE" id="PS51257">
    <property type="entry name" value="PROKAR_LIPOPROTEIN"/>
    <property type="match status" value="1"/>
</dbReference>
<dbReference type="GO" id="GO:0019867">
    <property type="term" value="C:outer membrane"/>
    <property type="evidence" value="ECO:0007669"/>
    <property type="project" value="InterPro"/>
</dbReference>
<dbReference type="InterPro" id="IPR004658">
    <property type="entry name" value="OMP_Slp"/>
</dbReference>
<reference evidence="2" key="1">
    <citation type="submission" date="2015-06" db="EMBL/GenBank/DDBJ databases">
        <authorList>
            <person name="Urmite Genomes Urmite Genomes"/>
        </authorList>
    </citation>
    <scope>NUCLEOTIDE SEQUENCE [LARGE SCALE GENOMIC DNA]</scope>
    <source>
        <strain evidence="2">CSUR P1867</strain>
    </source>
</reference>
<gene>
    <name evidence="2" type="primary">slp</name>
    <name evidence="2" type="ORF">BN1804_02107</name>
    <name evidence="3" type="ORF">JFQ69_02655</name>
</gene>
<evidence type="ECO:0000313" key="2">
    <source>
        <dbReference type="EMBL" id="CRL62721.1"/>
    </source>
</evidence>
<proteinExistence type="predicted"/>
<dbReference type="AlphaFoldDB" id="A0A0G4QAT9"/>
<keyword evidence="1" id="KW-0732">Signal</keyword>